<dbReference type="InterPro" id="IPR008271">
    <property type="entry name" value="Ser/Thr_kinase_AS"/>
</dbReference>
<evidence type="ECO:0000256" key="2">
    <source>
        <dbReference type="ARBA" id="ARBA00022448"/>
    </source>
</evidence>
<feature type="domain" description="Protein kinase" evidence="6">
    <location>
        <begin position="63"/>
        <end position="326"/>
    </location>
</feature>
<dbReference type="Gene3D" id="1.10.510.10">
    <property type="entry name" value="Transferase(Phosphotransferase) domain 1"/>
    <property type="match status" value="1"/>
</dbReference>
<keyword evidence="8" id="KW-1185">Reference proteome</keyword>
<protein>
    <recommendedName>
        <fullName evidence="4">Autophagy-related protein 1</fullName>
    </recommendedName>
</protein>
<keyword evidence="2" id="KW-0813">Transport</keyword>
<dbReference type="PANTHER" id="PTHR24348:SF68">
    <property type="entry name" value="SERINE_THREONINE-PROTEIN KINASE ATG1C"/>
    <property type="match status" value="1"/>
</dbReference>
<keyword evidence="7" id="KW-0418">Kinase</keyword>
<dbReference type="EMBL" id="MU864639">
    <property type="protein sequence ID" value="KAK4182575.1"/>
    <property type="molecule type" value="Genomic_DNA"/>
</dbReference>
<feature type="region of interest" description="Disordered" evidence="5">
    <location>
        <begin position="319"/>
        <end position="398"/>
    </location>
</feature>
<dbReference type="Pfam" id="PF00069">
    <property type="entry name" value="Pkinase"/>
    <property type="match status" value="1"/>
</dbReference>
<feature type="compositionally biased region" description="Polar residues" evidence="5">
    <location>
        <begin position="359"/>
        <end position="384"/>
    </location>
</feature>
<dbReference type="GO" id="GO:0010506">
    <property type="term" value="P:regulation of autophagy"/>
    <property type="evidence" value="ECO:0007669"/>
    <property type="project" value="InterPro"/>
</dbReference>
<dbReference type="CDD" id="cd14014">
    <property type="entry name" value="STKc_PknB_like"/>
    <property type="match status" value="1"/>
</dbReference>
<feature type="compositionally biased region" description="Acidic residues" evidence="5">
    <location>
        <begin position="333"/>
        <end position="347"/>
    </location>
</feature>
<dbReference type="InterPro" id="IPR011009">
    <property type="entry name" value="Kinase-like_dom_sf"/>
</dbReference>
<evidence type="ECO:0000313" key="8">
    <source>
        <dbReference type="Proteomes" id="UP001302126"/>
    </source>
</evidence>
<dbReference type="SMART" id="SM00220">
    <property type="entry name" value="S_TKc"/>
    <property type="match status" value="1"/>
</dbReference>
<dbReference type="GO" id="GO:0006914">
    <property type="term" value="P:autophagy"/>
    <property type="evidence" value="ECO:0007669"/>
    <property type="project" value="UniProtKB-KW"/>
</dbReference>
<keyword evidence="7" id="KW-0808">Transferase</keyword>
<dbReference type="PROSITE" id="PS50011">
    <property type="entry name" value="PROTEIN_KINASE_DOM"/>
    <property type="match status" value="1"/>
</dbReference>
<name>A0AAN7AE16_9PEZI</name>
<dbReference type="AlphaFoldDB" id="A0AAN7AE16"/>
<dbReference type="SUPFAM" id="SSF56112">
    <property type="entry name" value="Protein kinase-like (PK-like)"/>
    <property type="match status" value="1"/>
</dbReference>
<evidence type="ECO:0000313" key="7">
    <source>
        <dbReference type="EMBL" id="KAK4182575.1"/>
    </source>
</evidence>
<reference evidence="7" key="1">
    <citation type="journal article" date="2023" name="Mol. Phylogenet. Evol.">
        <title>Genome-scale phylogeny and comparative genomics of the fungal order Sordariales.</title>
        <authorList>
            <person name="Hensen N."/>
            <person name="Bonometti L."/>
            <person name="Westerberg I."/>
            <person name="Brannstrom I.O."/>
            <person name="Guillou S."/>
            <person name="Cros-Aarteil S."/>
            <person name="Calhoun S."/>
            <person name="Haridas S."/>
            <person name="Kuo A."/>
            <person name="Mondo S."/>
            <person name="Pangilinan J."/>
            <person name="Riley R."/>
            <person name="LaButti K."/>
            <person name="Andreopoulos B."/>
            <person name="Lipzen A."/>
            <person name="Chen C."/>
            <person name="Yan M."/>
            <person name="Daum C."/>
            <person name="Ng V."/>
            <person name="Clum A."/>
            <person name="Steindorff A."/>
            <person name="Ohm R.A."/>
            <person name="Martin F."/>
            <person name="Silar P."/>
            <person name="Natvig D.O."/>
            <person name="Lalanne C."/>
            <person name="Gautier V."/>
            <person name="Ament-Velasquez S.L."/>
            <person name="Kruys A."/>
            <person name="Hutchinson M.I."/>
            <person name="Powell A.J."/>
            <person name="Barry K."/>
            <person name="Miller A.N."/>
            <person name="Grigoriev I.V."/>
            <person name="Debuchy R."/>
            <person name="Gladieux P."/>
            <person name="Hiltunen Thoren M."/>
            <person name="Johannesson H."/>
        </authorList>
    </citation>
    <scope>NUCLEOTIDE SEQUENCE</scope>
    <source>
        <strain evidence="7">PSN309</strain>
    </source>
</reference>
<evidence type="ECO:0000259" key="6">
    <source>
        <dbReference type="PROSITE" id="PS50011"/>
    </source>
</evidence>
<organism evidence="7 8">
    <name type="scientific">Podospora australis</name>
    <dbReference type="NCBI Taxonomy" id="1536484"/>
    <lineage>
        <taxon>Eukaryota</taxon>
        <taxon>Fungi</taxon>
        <taxon>Dikarya</taxon>
        <taxon>Ascomycota</taxon>
        <taxon>Pezizomycotina</taxon>
        <taxon>Sordariomycetes</taxon>
        <taxon>Sordariomycetidae</taxon>
        <taxon>Sordariales</taxon>
        <taxon>Podosporaceae</taxon>
        <taxon>Podospora</taxon>
    </lineage>
</organism>
<accession>A0AAN7AE16</accession>
<dbReference type="InterPro" id="IPR000719">
    <property type="entry name" value="Prot_kinase_dom"/>
</dbReference>
<dbReference type="GO" id="GO:0034045">
    <property type="term" value="C:phagophore assembly site membrane"/>
    <property type="evidence" value="ECO:0007669"/>
    <property type="project" value="UniProtKB-SubCell"/>
</dbReference>
<dbReference type="GO" id="GO:0004674">
    <property type="term" value="F:protein serine/threonine kinase activity"/>
    <property type="evidence" value="ECO:0007669"/>
    <property type="project" value="InterPro"/>
</dbReference>
<gene>
    <name evidence="7" type="ORF">QBC35DRAFT_546857</name>
</gene>
<feature type="compositionally biased region" description="Polar residues" evidence="5">
    <location>
        <begin position="319"/>
        <end position="332"/>
    </location>
</feature>
<dbReference type="Proteomes" id="UP001302126">
    <property type="component" value="Unassembled WGS sequence"/>
</dbReference>
<proteinExistence type="predicted"/>
<evidence type="ECO:0000256" key="3">
    <source>
        <dbReference type="ARBA" id="ARBA00023006"/>
    </source>
</evidence>
<comment type="subcellular location">
    <subcellularLocation>
        <location evidence="1">Preautophagosomal structure membrane</location>
        <topology evidence="1">Peripheral membrane protein</topology>
    </subcellularLocation>
</comment>
<comment type="caution">
    <text evidence="7">The sequence shown here is derived from an EMBL/GenBank/DDBJ whole genome shotgun (WGS) entry which is preliminary data.</text>
</comment>
<dbReference type="GO" id="GO:0005524">
    <property type="term" value="F:ATP binding"/>
    <property type="evidence" value="ECO:0007669"/>
    <property type="project" value="InterPro"/>
</dbReference>
<dbReference type="PROSITE" id="PS00108">
    <property type="entry name" value="PROTEIN_KINASE_ST"/>
    <property type="match status" value="1"/>
</dbReference>
<feature type="non-terminal residue" evidence="7">
    <location>
        <position position="1"/>
    </location>
</feature>
<dbReference type="InterPro" id="IPR045269">
    <property type="entry name" value="Atg1-like"/>
</dbReference>
<evidence type="ECO:0000256" key="1">
    <source>
        <dbReference type="ARBA" id="ARBA00004623"/>
    </source>
</evidence>
<evidence type="ECO:0000256" key="5">
    <source>
        <dbReference type="SAM" id="MobiDB-lite"/>
    </source>
</evidence>
<sequence length="478" mass="53241">CGATAGPPFPCGLPCGCANGLSVGTPHRDLELETIIRADHTRHIFYRRGHTAAARRIKLAEKWIRAQRLGRGAFGSVWLEQCESPVREGTPPVRAVKEVKVDPSVDVTRELEAIVEFSHNRYEPCFVQCLGWYRHAESIFIAMEYIRHGDLKQYLSEPLPESEARIITRQVLDGLMHMHTNQFVHRDLKPENILVLSTGPEWLVQISDFGISRRLEEGKTMQGTMRQGTLGYIAPELKGFVAEKGFPLAVDMWSLGALAFRMFAGRQFLTGVDDLREFVMDNTPFPSQELLSKGLSEVGTDFLQKLLLADPVSRLTASSADSHSWMRSSVNEETAETGYPDDSDSDPETSQAKPKGPDTNLQSTMRSQRSQASAHWTWRSTNRSHMVDRSHDPSSGENPMTAMVIVEKPGEAMATSHLKRPPVTEAVIEPLQHLHTDYQTLASSSMPELSTKSPEITLKQPARVTTAIHDADDEASES</sequence>
<keyword evidence="3" id="KW-0072">Autophagy</keyword>
<reference evidence="7" key="2">
    <citation type="submission" date="2023-05" db="EMBL/GenBank/DDBJ databases">
        <authorList>
            <consortium name="Lawrence Berkeley National Laboratory"/>
            <person name="Steindorff A."/>
            <person name="Hensen N."/>
            <person name="Bonometti L."/>
            <person name="Westerberg I."/>
            <person name="Brannstrom I.O."/>
            <person name="Guillou S."/>
            <person name="Cros-Aarteil S."/>
            <person name="Calhoun S."/>
            <person name="Haridas S."/>
            <person name="Kuo A."/>
            <person name="Mondo S."/>
            <person name="Pangilinan J."/>
            <person name="Riley R."/>
            <person name="Labutti K."/>
            <person name="Andreopoulos B."/>
            <person name="Lipzen A."/>
            <person name="Chen C."/>
            <person name="Yanf M."/>
            <person name="Daum C."/>
            <person name="Ng V."/>
            <person name="Clum A."/>
            <person name="Ohm R."/>
            <person name="Martin F."/>
            <person name="Silar P."/>
            <person name="Natvig D."/>
            <person name="Lalanne C."/>
            <person name="Gautier V."/>
            <person name="Ament-Velasquez S.L."/>
            <person name="Kruys A."/>
            <person name="Hutchinson M.I."/>
            <person name="Powell A.J."/>
            <person name="Barry K."/>
            <person name="Miller A.N."/>
            <person name="Grigoriev I.V."/>
            <person name="Debuchy R."/>
            <person name="Gladieux P."/>
            <person name="Thoren M.H."/>
            <person name="Johannesson H."/>
        </authorList>
    </citation>
    <scope>NUCLEOTIDE SEQUENCE</scope>
    <source>
        <strain evidence="7">PSN309</strain>
    </source>
</reference>
<feature type="compositionally biased region" description="Basic and acidic residues" evidence="5">
    <location>
        <begin position="385"/>
        <end position="394"/>
    </location>
</feature>
<evidence type="ECO:0000256" key="4">
    <source>
        <dbReference type="ARBA" id="ARBA00030237"/>
    </source>
</evidence>
<dbReference type="PANTHER" id="PTHR24348">
    <property type="entry name" value="SERINE/THREONINE-PROTEIN KINASE UNC-51-RELATED"/>
    <property type="match status" value="1"/>
</dbReference>